<name>A0A918EZU9_9ACTN</name>
<dbReference type="SUPFAM" id="SSF48371">
    <property type="entry name" value="ARM repeat"/>
    <property type="match status" value="1"/>
</dbReference>
<dbReference type="EMBL" id="BMSX01000001">
    <property type="protein sequence ID" value="GGQ91628.1"/>
    <property type="molecule type" value="Genomic_DNA"/>
</dbReference>
<protein>
    <recommendedName>
        <fullName evidence="3">HEAT repeat domain-containing protein</fullName>
    </recommendedName>
</protein>
<dbReference type="RefSeq" id="WP_189931269.1">
    <property type="nucleotide sequence ID" value="NZ_BMSX01000001.1"/>
</dbReference>
<dbReference type="InterPro" id="IPR016024">
    <property type="entry name" value="ARM-type_fold"/>
</dbReference>
<gene>
    <name evidence="1" type="ORF">GCM10010251_02650</name>
</gene>
<dbReference type="AlphaFoldDB" id="A0A918EZU9"/>
<accession>A0A918EZU9</accession>
<proteinExistence type="predicted"/>
<sequence length="267" mass="29512">MAMFVHLTSAADAPRIRRSGIRAASRGQGGARGVYCFPVLPSHTLTHQWLRELARSGSRGGLVAVHVRLDDTEDVLVGHYRDRARDEQATVSAAEAVRRVSALEDSRGWEVFVPRAIRPREVHRVRTAPQVAGWRYFPDAHGTRPCTCFGCRVRRGYGARRLRERLPHPLDGPPPPPRVLLARLAAAGSPGDPAVLRETLHWFGMRRRGPLPQLAPLAIHPDPGVREDLVWAVARWTTPGVTALLDILADDPDPDVREAVEAVRAPE</sequence>
<dbReference type="Gene3D" id="1.25.10.10">
    <property type="entry name" value="Leucine-rich Repeat Variant"/>
    <property type="match status" value="1"/>
</dbReference>
<reference evidence="1" key="1">
    <citation type="journal article" date="2014" name="Int. J. Syst. Evol. Microbiol.">
        <title>Complete genome sequence of Corynebacterium casei LMG S-19264T (=DSM 44701T), isolated from a smear-ripened cheese.</title>
        <authorList>
            <consortium name="US DOE Joint Genome Institute (JGI-PGF)"/>
            <person name="Walter F."/>
            <person name="Albersmeier A."/>
            <person name="Kalinowski J."/>
            <person name="Ruckert C."/>
        </authorList>
    </citation>
    <scope>NUCLEOTIDE SEQUENCE</scope>
    <source>
        <strain evidence="1">JCM 4346</strain>
    </source>
</reference>
<organism evidence="1 2">
    <name type="scientific">Streptomyces aurantiogriseus</name>
    <dbReference type="NCBI Taxonomy" id="66870"/>
    <lineage>
        <taxon>Bacteria</taxon>
        <taxon>Bacillati</taxon>
        <taxon>Actinomycetota</taxon>
        <taxon>Actinomycetes</taxon>
        <taxon>Kitasatosporales</taxon>
        <taxon>Streptomycetaceae</taxon>
        <taxon>Streptomyces</taxon>
    </lineage>
</organism>
<keyword evidence="2" id="KW-1185">Reference proteome</keyword>
<comment type="caution">
    <text evidence="1">The sequence shown here is derived from an EMBL/GenBank/DDBJ whole genome shotgun (WGS) entry which is preliminary data.</text>
</comment>
<evidence type="ECO:0000313" key="1">
    <source>
        <dbReference type="EMBL" id="GGQ91628.1"/>
    </source>
</evidence>
<dbReference type="InterPro" id="IPR011989">
    <property type="entry name" value="ARM-like"/>
</dbReference>
<evidence type="ECO:0000313" key="2">
    <source>
        <dbReference type="Proteomes" id="UP000658320"/>
    </source>
</evidence>
<dbReference type="Pfam" id="PF13646">
    <property type="entry name" value="HEAT_2"/>
    <property type="match status" value="1"/>
</dbReference>
<reference evidence="1" key="2">
    <citation type="submission" date="2020-09" db="EMBL/GenBank/DDBJ databases">
        <authorList>
            <person name="Sun Q."/>
            <person name="Ohkuma M."/>
        </authorList>
    </citation>
    <scope>NUCLEOTIDE SEQUENCE</scope>
    <source>
        <strain evidence="1">JCM 4346</strain>
    </source>
</reference>
<dbReference type="Proteomes" id="UP000658320">
    <property type="component" value="Unassembled WGS sequence"/>
</dbReference>
<evidence type="ECO:0008006" key="3">
    <source>
        <dbReference type="Google" id="ProtNLM"/>
    </source>
</evidence>